<comment type="caution">
    <text evidence="2">The sequence shown here is derived from an EMBL/GenBank/DDBJ whole genome shotgun (WGS) entry which is preliminary data.</text>
</comment>
<evidence type="ECO:0000259" key="1">
    <source>
        <dbReference type="PROSITE" id="PS50995"/>
    </source>
</evidence>
<sequence>MNELTPSRDFPSPVQTGGVVPLLLTISKSTRAFLALLLAEIGLHPGQDQLLHRLTAGQAVSVSALADQLAVRPSTVSKMLDRLIEKKLVLRTTSSGDARRTMVLLTEEGATVRTAVLALWERLETELVATIPDGNRRELIGALAQVDTLLATRLRRLR</sequence>
<dbReference type="InterPro" id="IPR036390">
    <property type="entry name" value="WH_DNA-bd_sf"/>
</dbReference>
<reference evidence="3" key="1">
    <citation type="journal article" date="2019" name="Int. J. Syst. Evol. Microbiol.">
        <title>The Global Catalogue of Microorganisms (GCM) 10K type strain sequencing project: providing services to taxonomists for standard genome sequencing and annotation.</title>
        <authorList>
            <consortium name="The Broad Institute Genomics Platform"/>
            <consortium name="The Broad Institute Genome Sequencing Center for Infectious Disease"/>
            <person name="Wu L."/>
            <person name="Ma J."/>
        </authorList>
    </citation>
    <scope>NUCLEOTIDE SEQUENCE [LARGE SCALE GENOMIC DNA]</scope>
    <source>
        <strain evidence="3">ZS-35-S2</strain>
    </source>
</reference>
<dbReference type="PANTHER" id="PTHR33164">
    <property type="entry name" value="TRANSCRIPTIONAL REGULATOR, MARR FAMILY"/>
    <property type="match status" value="1"/>
</dbReference>
<dbReference type="InterPro" id="IPR039422">
    <property type="entry name" value="MarR/SlyA-like"/>
</dbReference>
<proteinExistence type="predicted"/>
<dbReference type="PANTHER" id="PTHR33164:SF43">
    <property type="entry name" value="HTH-TYPE TRANSCRIPTIONAL REPRESSOR YETL"/>
    <property type="match status" value="1"/>
</dbReference>
<protein>
    <submittedName>
        <fullName evidence="2">MarR family winged helix-turn-helix transcriptional regulator</fullName>
    </submittedName>
</protein>
<dbReference type="RefSeq" id="WP_209737184.1">
    <property type="nucleotide sequence ID" value="NZ_CP072611.1"/>
</dbReference>
<evidence type="ECO:0000313" key="3">
    <source>
        <dbReference type="Proteomes" id="UP001597371"/>
    </source>
</evidence>
<evidence type="ECO:0000313" key="2">
    <source>
        <dbReference type="EMBL" id="MFD2238710.1"/>
    </source>
</evidence>
<dbReference type="PROSITE" id="PS50995">
    <property type="entry name" value="HTH_MARR_2"/>
    <property type="match status" value="1"/>
</dbReference>
<feature type="domain" description="HTH marR-type" evidence="1">
    <location>
        <begin position="16"/>
        <end position="148"/>
    </location>
</feature>
<dbReference type="Pfam" id="PF01047">
    <property type="entry name" value="MarR"/>
    <property type="match status" value="1"/>
</dbReference>
<keyword evidence="3" id="KW-1185">Reference proteome</keyword>
<name>A0ABW5CN92_9HYPH</name>
<dbReference type="EMBL" id="JBHUIJ010000022">
    <property type="protein sequence ID" value="MFD2238710.1"/>
    <property type="molecule type" value="Genomic_DNA"/>
</dbReference>
<dbReference type="InterPro" id="IPR000835">
    <property type="entry name" value="HTH_MarR-typ"/>
</dbReference>
<dbReference type="SUPFAM" id="SSF46785">
    <property type="entry name" value="Winged helix' DNA-binding domain"/>
    <property type="match status" value="1"/>
</dbReference>
<accession>A0ABW5CN92</accession>
<dbReference type="InterPro" id="IPR036388">
    <property type="entry name" value="WH-like_DNA-bd_sf"/>
</dbReference>
<dbReference type="Gene3D" id="1.10.10.10">
    <property type="entry name" value="Winged helix-like DNA-binding domain superfamily/Winged helix DNA-binding domain"/>
    <property type="match status" value="1"/>
</dbReference>
<organism evidence="2 3">
    <name type="scientific">Aureimonas populi</name>
    <dbReference type="NCBI Taxonomy" id="1701758"/>
    <lineage>
        <taxon>Bacteria</taxon>
        <taxon>Pseudomonadati</taxon>
        <taxon>Pseudomonadota</taxon>
        <taxon>Alphaproteobacteria</taxon>
        <taxon>Hyphomicrobiales</taxon>
        <taxon>Aurantimonadaceae</taxon>
        <taxon>Aureimonas</taxon>
    </lineage>
</organism>
<gene>
    <name evidence="2" type="ORF">ACFSKQ_14745</name>
</gene>
<dbReference type="Proteomes" id="UP001597371">
    <property type="component" value="Unassembled WGS sequence"/>
</dbReference>
<dbReference type="SMART" id="SM00347">
    <property type="entry name" value="HTH_MARR"/>
    <property type="match status" value="1"/>
</dbReference>